<dbReference type="InterPro" id="IPR000415">
    <property type="entry name" value="Nitroreductase-like"/>
</dbReference>
<evidence type="ECO:0000313" key="4">
    <source>
        <dbReference type="EMBL" id="GGM77626.1"/>
    </source>
</evidence>
<evidence type="ECO:0000256" key="2">
    <source>
        <dbReference type="ARBA" id="ARBA00023002"/>
    </source>
</evidence>
<name>A0A8J3CDD8_9PSEU</name>
<evidence type="ECO:0000313" key="5">
    <source>
        <dbReference type="Proteomes" id="UP000637578"/>
    </source>
</evidence>
<accession>A0A8J3CDD8</accession>
<proteinExistence type="inferred from homology"/>
<keyword evidence="5" id="KW-1185">Reference proteome</keyword>
<evidence type="ECO:0000259" key="3">
    <source>
        <dbReference type="Pfam" id="PF00881"/>
    </source>
</evidence>
<dbReference type="CDD" id="cd02138">
    <property type="entry name" value="TdsD-like"/>
    <property type="match status" value="1"/>
</dbReference>
<evidence type="ECO:0000256" key="1">
    <source>
        <dbReference type="ARBA" id="ARBA00007118"/>
    </source>
</evidence>
<dbReference type="Proteomes" id="UP000637578">
    <property type="component" value="Unassembled WGS sequence"/>
</dbReference>
<dbReference type="AlphaFoldDB" id="A0A8J3CDD8"/>
<organism evidence="4 5">
    <name type="scientific">Longimycelium tulufanense</name>
    <dbReference type="NCBI Taxonomy" id="907463"/>
    <lineage>
        <taxon>Bacteria</taxon>
        <taxon>Bacillati</taxon>
        <taxon>Actinomycetota</taxon>
        <taxon>Actinomycetes</taxon>
        <taxon>Pseudonocardiales</taxon>
        <taxon>Pseudonocardiaceae</taxon>
        <taxon>Longimycelium</taxon>
    </lineage>
</organism>
<reference evidence="4" key="2">
    <citation type="submission" date="2020-09" db="EMBL/GenBank/DDBJ databases">
        <authorList>
            <person name="Sun Q."/>
            <person name="Zhou Y."/>
        </authorList>
    </citation>
    <scope>NUCLEOTIDE SEQUENCE</scope>
    <source>
        <strain evidence="4">CGMCC 4.5737</strain>
    </source>
</reference>
<sequence length="206" mass="21885">MGAVTDPAPQSDRHAATSVPLHPLLAQRWSPRALDPTAEVGEDQLRALFEAARWAPSWGNTQPARFLVGRRGDATFQCIHDTLVPGNQAWAAASGALVLGVAATHDHAGDPLPYAEYGLALATQNLVVQAMAEGLFTHQMAGFDQEAARKVFELPEGFQPLVVVAVGTLAEPGAAPAELVERDARPRSRKPLSELVFGPGWGVPAF</sequence>
<dbReference type="PANTHER" id="PTHR43673">
    <property type="entry name" value="NAD(P)H NITROREDUCTASE YDGI-RELATED"/>
    <property type="match status" value="1"/>
</dbReference>
<dbReference type="SUPFAM" id="SSF55469">
    <property type="entry name" value="FMN-dependent nitroreductase-like"/>
    <property type="match status" value="1"/>
</dbReference>
<reference evidence="4" key="1">
    <citation type="journal article" date="2014" name="Int. J. Syst. Evol. Microbiol.">
        <title>Complete genome sequence of Corynebacterium casei LMG S-19264T (=DSM 44701T), isolated from a smear-ripened cheese.</title>
        <authorList>
            <consortium name="US DOE Joint Genome Institute (JGI-PGF)"/>
            <person name="Walter F."/>
            <person name="Albersmeier A."/>
            <person name="Kalinowski J."/>
            <person name="Ruckert C."/>
        </authorList>
    </citation>
    <scope>NUCLEOTIDE SEQUENCE</scope>
    <source>
        <strain evidence="4">CGMCC 4.5737</strain>
    </source>
</reference>
<feature type="domain" description="Nitroreductase" evidence="3">
    <location>
        <begin position="25"/>
        <end position="70"/>
    </location>
</feature>
<keyword evidence="2" id="KW-0560">Oxidoreductase</keyword>
<dbReference type="Pfam" id="PF00881">
    <property type="entry name" value="Nitroreductase"/>
    <property type="match status" value="2"/>
</dbReference>
<comment type="caution">
    <text evidence="4">The sequence shown here is derived from an EMBL/GenBank/DDBJ whole genome shotgun (WGS) entry which is preliminary data.</text>
</comment>
<dbReference type="GO" id="GO:0016491">
    <property type="term" value="F:oxidoreductase activity"/>
    <property type="evidence" value="ECO:0007669"/>
    <property type="project" value="UniProtKB-KW"/>
</dbReference>
<gene>
    <name evidence="4" type="ORF">GCM10012275_55390</name>
</gene>
<protein>
    <submittedName>
        <fullName evidence="4">Nitroreductase</fullName>
    </submittedName>
</protein>
<comment type="similarity">
    <text evidence="1">Belongs to the nitroreductase family.</text>
</comment>
<dbReference type="PANTHER" id="PTHR43673:SF10">
    <property type="entry name" value="NADH DEHYDROGENASE_NAD(P)H NITROREDUCTASE XCC3605-RELATED"/>
    <property type="match status" value="1"/>
</dbReference>
<dbReference type="EMBL" id="BMMK01000039">
    <property type="protein sequence ID" value="GGM77626.1"/>
    <property type="molecule type" value="Genomic_DNA"/>
</dbReference>
<feature type="domain" description="Nitroreductase" evidence="3">
    <location>
        <begin position="90"/>
        <end position="167"/>
    </location>
</feature>
<dbReference type="Gene3D" id="3.40.109.10">
    <property type="entry name" value="NADH Oxidase"/>
    <property type="match status" value="1"/>
</dbReference>
<dbReference type="InterPro" id="IPR029479">
    <property type="entry name" value="Nitroreductase"/>
</dbReference>